<evidence type="ECO:0000259" key="3">
    <source>
        <dbReference type="Pfam" id="PF00501"/>
    </source>
</evidence>
<dbReference type="EMBL" id="ML977065">
    <property type="protein sequence ID" value="KAF1948289.1"/>
    <property type="molecule type" value="Genomic_DNA"/>
</dbReference>
<evidence type="ECO:0000256" key="2">
    <source>
        <dbReference type="ARBA" id="ARBA00022553"/>
    </source>
</evidence>
<gene>
    <name evidence="5" type="ORF">CC80DRAFT_318294</name>
    <name evidence="4" type="ORF">CC80DRAFT_329571</name>
</gene>
<evidence type="ECO:0000313" key="5">
    <source>
        <dbReference type="EMBL" id="KAF1948289.1"/>
    </source>
</evidence>
<organism evidence="5 6">
    <name type="scientific">Byssothecium circinans</name>
    <dbReference type="NCBI Taxonomy" id="147558"/>
    <lineage>
        <taxon>Eukaryota</taxon>
        <taxon>Fungi</taxon>
        <taxon>Dikarya</taxon>
        <taxon>Ascomycota</taxon>
        <taxon>Pezizomycotina</taxon>
        <taxon>Dothideomycetes</taxon>
        <taxon>Pleosporomycetidae</taxon>
        <taxon>Pleosporales</taxon>
        <taxon>Massarineae</taxon>
        <taxon>Massarinaceae</taxon>
        <taxon>Byssothecium</taxon>
    </lineage>
</organism>
<dbReference type="OrthoDB" id="429813at2759"/>
<proteinExistence type="predicted"/>
<dbReference type="PANTHER" id="PTHR43439:SF2">
    <property type="entry name" value="ENZYME, PUTATIVE (JCVI)-RELATED"/>
    <property type="match status" value="1"/>
</dbReference>
<dbReference type="InterPro" id="IPR042099">
    <property type="entry name" value="ANL_N_sf"/>
</dbReference>
<dbReference type="Pfam" id="PF00501">
    <property type="entry name" value="AMP-binding"/>
    <property type="match status" value="1"/>
</dbReference>
<dbReference type="Pfam" id="PF23562">
    <property type="entry name" value="AMP-binding_C_3"/>
    <property type="match status" value="1"/>
</dbReference>
<evidence type="ECO:0000256" key="1">
    <source>
        <dbReference type="ARBA" id="ARBA00022450"/>
    </source>
</evidence>
<protein>
    <submittedName>
        <fullName evidence="5">Acetyl-CoA synthetase-like protein</fullName>
    </submittedName>
</protein>
<feature type="domain" description="AMP-dependent synthetase/ligase" evidence="3">
    <location>
        <begin position="43"/>
        <end position="345"/>
    </location>
</feature>
<dbReference type="AlphaFoldDB" id="A0A6A5T981"/>
<reference evidence="5" key="1">
    <citation type="journal article" date="2020" name="Stud. Mycol.">
        <title>101 Dothideomycetes genomes: a test case for predicting lifestyles and emergence of pathogens.</title>
        <authorList>
            <person name="Haridas S."/>
            <person name="Albert R."/>
            <person name="Binder M."/>
            <person name="Bloem J."/>
            <person name="Labutti K."/>
            <person name="Salamov A."/>
            <person name="Andreopoulos B."/>
            <person name="Baker S."/>
            <person name="Barry K."/>
            <person name="Bills G."/>
            <person name="Bluhm B."/>
            <person name="Cannon C."/>
            <person name="Castanera R."/>
            <person name="Culley D."/>
            <person name="Daum C."/>
            <person name="Ezra D."/>
            <person name="Gonzalez J."/>
            <person name="Henrissat B."/>
            <person name="Kuo A."/>
            <person name="Liang C."/>
            <person name="Lipzen A."/>
            <person name="Lutzoni F."/>
            <person name="Magnuson J."/>
            <person name="Mondo S."/>
            <person name="Nolan M."/>
            <person name="Ohm R."/>
            <person name="Pangilinan J."/>
            <person name="Park H.-J."/>
            <person name="Ramirez L."/>
            <person name="Alfaro M."/>
            <person name="Sun H."/>
            <person name="Tritt A."/>
            <person name="Yoshinaga Y."/>
            <person name="Zwiers L.-H."/>
            <person name="Turgeon B."/>
            <person name="Goodwin S."/>
            <person name="Spatafora J."/>
            <person name="Crous P."/>
            <person name="Grigoriev I."/>
        </authorList>
    </citation>
    <scope>NUCLEOTIDE SEQUENCE</scope>
    <source>
        <strain evidence="5">CBS 675.92</strain>
    </source>
</reference>
<evidence type="ECO:0000313" key="6">
    <source>
        <dbReference type="Proteomes" id="UP000800035"/>
    </source>
</evidence>
<dbReference type="PANTHER" id="PTHR43439">
    <property type="entry name" value="PHENYLACETATE-COENZYME A LIGASE"/>
    <property type="match status" value="1"/>
</dbReference>
<dbReference type="SUPFAM" id="SSF56801">
    <property type="entry name" value="Acetyl-CoA synthetase-like"/>
    <property type="match status" value="1"/>
</dbReference>
<sequence length="553" mass="60955">MAPGLTPWPSTRNTLLVHQVDKIAKHHPETLYAVLPRSPDTVTDGFREVTYRHLGNAVNGIASWIERTLGKSEDGTFPTLTYFGPNDLRHAFLLLGAVKAGYKMLFPSPRYGAEPLAALIGTLGGTVMLVPKSKHQAQIVDQVLAHRQMSIHTVPDLDQLLDEQHQDYAYEKTFDDARSEPLVALHTSGTTGFPKPIIWTHDWADSFGLERSLEPPQGFESMDGHLLGTRVLSFMPPFHASGIFGGMFFSLCRGSVLIYPPSGVPPSAAVAVEMLRYTKADTLAMPAPFLEAIAAAPHILDEIASRTKVAMYAGGDLAAAAGDVIASKMHLFTACGSTEMGLWPILGRKEMQQTDRWHYMHFHPAMNVKMQRTSEAENIYEAVVERNEDLDGVNSYVQPIFKLFPHLRHYNTADLFTPHPSDPNLWQFYGRADDLQTFADGGKYHPVAVENLISQHPNVSEALLVGTGCPQAALLLRLREGGEGGLGAVWPTIQEANRMCPAYAVITRSLVYLVDASQPFPKTAKGTVQRKATAEMYKEELNKLFKRRGSGGK</sequence>
<keyword evidence="1" id="KW-0596">Phosphopantetheine</keyword>
<dbReference type="InterPro" id="IPR000873">
    <property type="entry name" value="AMP-dep_synth/lig_dom"/>
</dbReference>
<keyword evidence="6" id="KW-1185">Reference proteome</keyword>
<evidence type="ECO:0000313" key="4">
    <source>
        <dbReference type="EMBL" id="KAF1948194.1"/>
    </source>
</evidence>
<accession>A0A6A5T981</accession>
<name>A0A6A5T981_9PLEO</name>
<dbReference type="EMBL" id="ML977070">
    <property type="protein sequence ID" value="KAF1948194.1"/>
    <property type="molecule type" value="Genomic_DNA"/>
</dbReference>
<keyword evidence="2" id="KW-0597">Phosphoprotein</keyword>
<dbReference type="Gene3D" id="3.40.50.12780">
    <property type="entry name" value="N-terminal domain of ligase-like"/>
    <property type="match status" value="1"/>
</dbReference>
<dbReference type="Proteomes" id="UP000800035">
    <property type="component" value="Unassembled WGS sequence"/>
</dbReference>
<dbReference type="InterPro" id="IPR051414">
    <property type="entry name" value="Adenylate-forming_Reductase"/>
</dbReference>